<comment type="similarity">
    <text evidence="3">Belongs to the peptidase M24B family.</text>
</comment>
<proteinExistence type="inferred from homology"/>
<dbReference type="GO" id="GO:0016787">
    <property type="term" value="F:hydrolase activity"/>
    <property type="evidence" value="ECO:0007669"/>
    <property type="project" value="UniProtKB-KW"/>
</dbReference>
<dbReference type="GO" id="GO:0046872">
    <property type="term" value="F:metal ion binding"/>
    <property type="evidence" value="ECO:0007669"/>
    <property type="project" value="UniProtKB-KW"/>
</dbReference>
<reference evidence="5 6" key="1">
    <citation type="submission" date="2017-07" db="EMBL/GenBank/DDBJ databases">
        <title>Genomes of Fischerella (Mastigocladus) sp. strains.</title>
        <authorList>
            <person name="Miller S.R."/>
        </authorList>
    </citation>
    <scope>NUCLEOTIDE SEQUENCE [LARGE SCALE GENOMIC DNA]</scope>
    <source>
        <strain evidence="5 6">CCMEE 5330</strain>
    </source>
</reference>
<dbReference type="AlphaFoldDB" id="A0A2N6MNS7"/>
<dbReference type="InterPro" id="IPR029149">
    <property type="entry name" value="Creatin/AminoP/Spt16_N"/>
</dbReference>
<keyword evidence="1 3" id="KW-0479">Metal-binding</keyword>
<dbReference type="PANTHER" id="PTHR46112">
    <property type="entry name" value="AMINOPEPTIDASE"/>
    <property type="match status" value="1"/>
</dbReference>
<evidence type="ECO:0000259" key="4">
    <source>
        <dbReference type="Pfam" id="PF00557"/>
    </source>
</evidence>
<dbReference type="PROSITE" id="PS00491">
    <property type="entry name" value="PROLINE_PEPTIDASE"/>
    <property type="match status" value="1"/>
</dbReference>
<evidence type="ECO:0000256" key="3">
    <source>
        <dbReference type="RuleBase" id="RU000590"/>
    </source>
</evidence>
<dbReference type="SUPFAM" id="SSF53092">
    <property type="entry name" value="Creatinase/prolidase N-terminal domain"/>
    <property type="match status" value="1"/>
</dbReference>
<dbReference type="InterPro" id="IPR050659">
    <property type="entry name" value="Peptidase_M24B"/>
</dbReference>
<name>A0A2N6MNS7_9CYAN</name>
<evidence type="ECO:0000256" key="1">
    <source>
        <dbReference type="ARBA" id="ARBA00022723"/>
    </source>
</evidence>
<dbReference type="Gene3D" id="3.90.230.10">
    <property type="entry name" value="Creatinase/methionine aminopeptidase superfamily"/>
    <property type="match status" value="1"/>
</dbReference>
<sequence length="381" mass="41864">MTVYLDRLTQFQELLKGKADLAFFPASADLEYLTGVPRDIPNFGLTMHPGAWLEGAWITPHNAPVLPLPRMSAEFSGLGRVQGIDIRVLGDWDDPAALVKDILKGFDLPARPTVAISDLTTGETVVKLQRLLPEAVFISATDILRTLRVIKSEDEIALMREAGRITEAAFADVVAQLKHGMTELEILSEVDYQLRRHGALGPSFTTSFYNSGPNHPLKFGDRLNTWPRVLTPPVSLLFDFGAVYRGMCYDFGRTVFFGDPTPEAQRVYDLVMQSQAAGVAALKAGAHTCEEVDAAARRVIEAAGYGEAFRHRLGHGIGMDVHEPPFLTKGDQTPLREGMLFTIEPSITLFDTFSARVEDVVVARPDGGEKLTTGWQSLIVI</sequence>
<evidence type="ECO:0000313" key="6">
    <source>
        <dbReference type="Proteomes" id="UP000234966"/>
    </source>
</evidence>
<dbReference type="Gene3D" id="3.40.350.10">
    <property type="entry name" value="Creatinase/prolidase N-terminal domain"/>
    <property type="match status" value="1"/>
</dbReference>
<dbReference type="InterPro" id="IPR036005">
    <property type="entry name" value="Creatinase/aminopeptidase-like"/>
</dbReference>
<dbReference type="Proteomes" id="UP000234966">
    <property type="component" value="Unassembled WGS sequence"/>
</dbReference>
<dbReference type="Pfam" id="PF00557">
    <property type="entry name" value="Peptidase_M24"/>
    <property type="match status" value="1"/>
</dbReference>
<dbReference type="SUPFAM" id="SSF55920">
    <property type="entry name" value="Creatinase/aminopeptidase"/>
    <property type="match status" value="1"/>
</dbReference>
<accession>A0A2N6MNS7</accession>
<organism evidence="5 6">
    <name type="scientific">Fischerella thermalis CCMEE 5330</name>
    <dbReference type="NCBI Taxonomy" id="2019670"/>
    <lineage>
        <taxon>Bacteria</taxon>
        <taxon>Bacillati</taxon>
        <taxon>Cyanobacteriota</taxon>
        <taxon>Cyanophyceae</taxon>
        <taxon>Nostocales</taxon>
        <taxon>Hapalosiphonaceae</taxon>
        <taxon>Fischerella</taxon>
    </lineage>
</organism>
<dbReference type="EMBL" id="NMQI01000029">
    <property type="protein sequence ID" value="PMB48399.1"/>
    <property type="molecule type" value="Genomic_DNA"/>
</dbReference>
<feature type="domain" description="Peptidase M24" evidence="4">
    <location>
        <begin position="158"/>
        <end position="363"/>
    </location>
</feature>
<dbReference type="InterPro" id="IPR000994">
    <property type="entry name" value="Pept_M24"/>
</dbReference>
<protein>
    <submittedName>
        <fullName evidence="5">Peptidase</fullName>
    </submittedName>
</protein>
<gene>
    <name evidence="5" type="ORF">CEN41_01355</name>
</gene>
<dbReference type="PANTHER" id="PTHR46112:SF3">
    <property type="entry name" value="AMINOPEPTIDASE YPDF"/>
    <property type="match status" value="1"/>
</dbReference>
<dbReference type="InterPro" id="IPR001131">
    <property type="entry name" value="Peptidase_M24B_aminopep-P_CS"/>
</dbReference>
<comment type="caution">
    <text evidence="5">The sequence shown here is derived from an EMBL/GenBank/DDBJ whole genome shotgun (WGS) entry which is preliminary data.</text>
</comment>
<keyword evidence="2" id="KW-0378">Hydrolase</keyword>
<evidence type="ECO:0000313" key="5">
    <source>
        <dbReference type="EMBL" id="PMB48399.1"/>
    </source>
</evidence>
<evidence type="ECO:0000256" key="2">
    <source>
        <dbReference type="ARBA" id="ARBA00022801"/>
    </source>
</evidence>